<proteinExistence type="predicted"/>
<gene>
    <name evidence="1" type="ORF">CKW00_08050</name>
</gene>
<dbReference type="InterPro" id="IPR046038">
    <property type="entry name" value="DUF5996"/>
</dbReference>
<evidence type="ECO:0008006" key="3">
    <source>
        <dbReference type="Google" id="ProtNLM"/>
    </source>
</evidence>
<dbReference type="Pfam" id="PF19459">
    <property type="entry name" value="DUF5996"/>
    <property type="match status" value="1"/>
</dbReference>
<comment type="caution">
    <text evidence="1">The sequence shown here is derived from an EMBL/GenBank/DDBJ whole genome shotgun (WGS) entry which is preliminary data.</text>
</comment>
<name>A0ABX4HS52_9BACI</name>
<dbReference type="RefSeq" id="WP_095822154.1">
    <property type="nucleotide sequence ID" value="NZ_NSGH01000011.1"/>
</dbReference>
<accession>A0ABX4HS52</accession>
<protein>
    <recommendedName>
        <fullName evidence="3">Suppressor of fused protein (SUFU)</fullName>
    </recommendedName>
</protein>
<sequence length="302" mass="34983">MLYKDWAEEKTTLHLLSQILGKYQLELEHKAPQWEHVILDITTQGVSTGLLSCDGKAFSIALNLVHHRLEIVTKEKEEFIDLKNGRTVKDYYLTLKQILENEGIDIPINTVPQEMESTIPFEEDTEHHHYSEQVSEQALGYFQFAYEVEKSFLNPFRARRIKPGLFWGTFDVSGALVYNRHEPFEDDSKVIERAAFDEHMIEFGFWLGDDTFKGPTFFVLAYPFPTSAFECGPSFPESSYFDTEMGEFILQLENGGGAPTAADITTFFDESYHLLKDYLEWENCDHYHIGLKMRENFKDAGR</sequence>
<dbReference type="Proteomes" id="UP000217561">
    <property type="component" value="Unassembled WGS sequence"/>
</dbReference>
<keyword evidence="2" id="KW-1185">Reference proteome</keyword>
<evidence type="ECO:0000313" key="1">
    <source>
        <dbReference type="EMBL" id="PBB05530.1"/>
    </source>
</evidence>
<evidence type="ECO:0000313" key="2">
    <source>
        <dbReference type="Proteomes" id="UP000217561"/>
    </source>
</evidence>
<reference evidence="1 2" key="1">
    <citation type="submission" date="2017-08" db="EMBL/GenBank/DDBJ databases">
        <title>Salimicrobium alkalisoli sp. nov., isolated from saline alkaline soil.</title>
        <authorList>
            <person name="Zhang G."/>
            <person name="Xiong Q."/>
        </authorList>
    </citation>
    <scope>NUCLEOTIDE SEQUENCE [LARGE SCALE GENOMIC DNA]</scope>
    <source>
        <strain evidence="1 2">WN024</strain>
    </source>
</reference>
<dbReference type="EMBL" id="NSGH01000011">
    <property type="protein sequence ID" value="PBB05530.1"/>
    <property type="molecule type" value="Genomic_DNA"/>
</dbReference>
<organism evidence="1 2">
    <name type="scientific">Salimicrobium humidisoli</name>
    <dbReference type="NCBI Taxonomy" id="2029857"/>
    <lineage>
        <taxon>Bacteria</taxon>
        <taxon>Bacillati</taxon>
        <taxon>Bacillota</taxon>
        <taxon>Bacilli</taxon>
        <taxon>Bacillales</taxon>
        <taxon>Bacillaceae</taxon>
        <taxon>Salimicrobium</taxon>
    </lineage>
</organism>